<dbReference type="EMBL" id="JACNJN010000195">
    <property type="protein sequence ID" value="MBC8336803.1"/>
    <property type="molecule type" value="Genomic_DNA"/>
</dbReference>
<accession>A0A8J6NI94</accession>
<dbReference type="AlphaFoldDB" id="A0A8J6NI94"/>
<feature type="domain" description="DUF6933" evidence="1">
    <location>
        <begin position="3"/>
        <end position="161"/>
    </location>
</feature>
<comment type="caution">
    <text evidence="2">The sequence shown here is derived from an EMBL/GenBank/DDBJ whole genome shotgun (WGS) entry which is preliminary data.</text>
</comment>
<evidence type="ECO:0000313" key="3">
    <source>
        <dbReference type="Proteomes" id="UP000614469"/>
    </source>
</evidence>
<protein>
    <recommendedName>
        <fullName evidence="1">DUF6933 domain-containing protein</fullName>
    </recommendedName>
</protein>
<organism evidence="2 3">
    <name type="scientific">Candidatus Desulfolinea nitratireducens</name>
    <dbReference type="NCBI Taxonomy" id="2841698"/>
    <lineage>
        <taxon>Bacteria</taxon>
        <taxon>Bacillati</taxon>
        <taxon>Chloroflexota</taxon>
        <taxon>Anaerolineae</taxon>
        <taxon>Anaerolineales</taxon>
        <taxon>Anaerolineales incertae sedis</taxon>
        <taxon>Candidatus Desulfolinea</taxon>
    </lineage>
</organism>
<evidence type="ECO:0000259" key="1">
    <source>
        <dbReference type="Pfam" id="PF22016"/>
    </source>
</evidence>
<dbReference type="InterPro" id="IPR053864">
    <property type="entry name" value="DUF6933"/>
</dbReference>
<evidence type="ECO:0000313" key="2">
    <source>
        <dbReference type="EMBL" id="MBC8336803.1"/>
    </source>
</evidence>
<reference evidence="2 3" key="1">
    <citation type="submission" date="2020-08" db="EMBL/GenBank/DDBJ databases">
        <title>Bridging the membrane lipid divide: bacteria of the FCB group superphylum have the potential to synthesize archaeal ether lipids.</title>
        <authorList>
            <person name="Villanueva L."/>
            <person name="Von Meijenfeldt F.A.B."/>
            <person name="Westbye A.B."/>
            <person name="Yadav S."/>
            <person name="Hopmans E.C."/>
            <person name="Dutilh B.E."/>
            <person name="Sinninghe Damste J.S."/>
        </authorList>
    </citation>
    <scope>NUCLEOTIDE SEQUENCE [LARGE SCALE GENOMIC DNA]</scope>
    <source>
        <strain evidence="2">NIOZ-UU36</strain>
    </source>
</reference>
<proteinExistence type="predicted"/>
<dbReference type="Pfam" id="PF22016">
    <property type="entry name" value="DUF6933"/>
    <property type="match status" value="1"/>
</dbReference>
<dbReference type="Proteomes" id="UP000614469">
    <property type="component" value="Unassembled WGS sequence"/>
</dbReference>
<gene>
    <name evidence="2" type="ORF">H8E29_16190</name>
</gene>
<name>A0A8J6NI94_9CHLR</name>
<sequence>MLQIQCTQKVFKAFGFTPEEIPERPNKTVLGVWHANLITFWDNDFLLFVNNSTLYAVPIHVPDVRSQINIGVLFKENLHNFLITDEVSERVVQAKIAELESTIFTKTTGRGILGTMNNLKQIMDFYIERKFENLGSIKMLELQKHLNRIPQRTIGWKYAVEAMRELLLNE</sequence>